<proteinExistence type="predicted"/>
<dbReference type="EMBL" id="LAZR01068479">
    <property type="protein sequence ID" value="KKK49558.1"/>
    <property type="molecule type" value="Genomic_DNA"/>
</dbReference>
<dbReference type="InterPro" id="IPR011055">
    <property type="entry name" value="Dup_hybrid_motif"/>
</dbReference>
<feature type="non-terminal residue" evidence="2">
    <location>
        <position position="1"/>
    </location>
</feature>
<evidence type="ECO:0000313" key="2">
    <source>
        <dbReference type="EMBL" id="KKK49558.1"/>
    </source>
</evidence>
<name>A0A0F8VYW4_9ZZZZ</name>
<feature type="domain" description="M23ase beta-sheet core" evidence="1">
    <location>
        <begin position="221"/>
        <end position="315"/>
    </location>
</feature>
<dbReference type="PANTHER" id="PTHR21666:SF270">
    <property type="entry name" value="MUREIN HYDROLASE ACTIVATOR ENVC"/>
    <property type="match status" value="1"/>
</dbReference>
<gene>
    <name evidence="2" type="ORF">LCGC14_3133850</name>
</gene>
<dbReference type="Gene3D" id="2.70.70.10">
    <property type="entry name" value="Glucose Permease (Domain IIA)"/>
    <property type="match status" value="1"/>
</dbReference>
<dbReference type="AlphaFoldDB" id="A0A0F8VYW4"/>
<dbReference type="SUPFAM" id="SSF51261">
    <property type="entry name" value="Duplicated hybrid motif"/>
    <property type="match status" value="1"/>
</dbReference>
<comment type="caution">
    <text evidence="2">The sequence shown here is derived from an EMBL/GenBank/DDBJ whole genome shotgun (WGS) entry which is preliminary data.</text>
</comment>
<dbReference type="PANTHER" id="PTHR21666">
    <property type="entry name" value="PEPTIDASE-RELATED"/>
    <property type="match status" value="1"/>
</dbReference>
<dbReference type="FunFam" id="2.70.70.10:FF:000003">
    <property type="entry name" value="Murein hydrolase activator EnvC"/>
    <property type="match status" value="1"/>
</dbReference>
<dbReference type="InterPro" id="IPR050570">
    <property type="entry name" value="Cell_wall_metabolism_enzyme"/>
</dbReference>
<evidence type="ECO:0000259" key="1">
    <source>
        <dbReference type="Pfam" id="PF01551"/>
    </source>
</evidence>
<dbReference type="CDD" id="cd12797">
    <property type="entry name" value="M23_peptidase"/>
    <property type="match status" value="1"/>
</dbReference>
<organism evidence="2">
    <name type="scientific">marine sediment metagenome</name>
    <dbReference type="NCBI Taxonomy" id="412755"/>
    <lineage>
        <taxon>unclassified sequences</taxon>
        <taxon>metagenomes</taxon>
        <taxon>ecological metagenomes</taxon>
    </lineage>
</organism>
<sequence>RSLNRLRKKASHIKSELFNLGKNIAGIMDRSKALTKEIESIEDNASKRLVSLYKLSWMGSTNLFASADSFYELFHLKKGLERILVHDENIRADLIEKKVILSKLLNEMNANKKKKLAIEAAYDDQIKAISEEKRKRSRLLSEIRNKKSLQIASIKALKDASGTLDRTIKSLSRKQKPFQPLKKMSQKPFKALKGLLNIPVEGKIVDLFGSYNDARFNLINFRSGIGIEAEQGEPIHAVRAGRVIFSDWFKGYGNMVIIDHGESYSTVYAHAHELFKKLGDMVDTHEVIATVGETGSMAGPKLYFEMRHRGKPVDPLKWMKQG</sequence>
<accession>A0A0F8VYW4</accession>
<dbReference type="Gene3D" id="6.10.250.3150">
    <property type="match status" value="1"/>
</dbReference>
<reference evidence="2" key="1">
    <citation type="journal article" date="2015" name="Nature">
        <title>Complex archaea that bridge the gap between prokaryotes and eukaryotes.</title>
        <authorList>
            <person name="Spang A."/>
            <person name="Saw J.H."/>
            <person name="Jorgensen S.L."/>
            <person name="Zaremba-Niedzwiedzka K."/>
            <person name="Martijn J."/>
            <person name="Lind A.E."/>
            <person name="van Eijk R."/>
            <person name="Schleper C."/>
            <person name="Guy L."/>
            <person name="Ettema T.J."/>
        </authorList>
    </citation>
    <scope>NUCLEOTIDE SEQUENCE</scope>
</reference>
<dbReference type="GO" id="GO:0004222">
    <property type="term" value="F:metalloendopeptidase activity"/>
    <property type="evidence" value="ECO:0007669"/>
    <property type="project" value="TreeGrafter"/>
</dbReference>
<dbReference type="InterPro" id="IPR016047">
    <property type="entry name" value="M23ase_b-sheet_dom"/>
</dbReference>
<protein>
    <recommendedName>
        <fullName evidence="1">M23ase beta-sheet core domain-containing protein</fullName>
    </recommendedName>
</protein>
<dbReference type="Pfam" id="PF01551">
    <property type="entry name" value="Peptidase_M23"/>
    <property type="match status" value="1"/>
</dbReference>